<evidence type="ECO:0000313" key="3">
    <source>
        <dbReference type="Proteomes" id="UP001287286"/>
    </source>
</evidence>
<accession>A0ABR0BF96</accession>
<evidence type="ECO:0000259" key="1">
    <source>
        <dbReference type="PROSITE" id="PS50914"/>
    </source>
</evidence>
<gene>
    <name evidence="2" type="ORF">Purlil1_13016</name>
</gene>
<dbReference type="Pfam" id="PF04972">
    <property type="entry name" value="BON"/>
    <property type="match status" value="1"/>
</dbReference>
<keyword evidence="3" id="KW-1185">Reference proteome</keyword>
<evidence type="ECO:0000313" key="2">
    <source>
        <dbReference type="EMBL" id="KAK4073554.1"/>
    </source>
</evidence>
<organism evidence="2 3">
    <name type="scientific">Purpureocillium lilacinum</name>
    <name type="common">Paecilomyces lilacinus</name>
    <dbReference type="NCBI Taxonomy" id="33203"/>
    <lineage>
        <taxon>Eukaryota</taxon>
        <taxon>Fungi</taxon>
        <taxon>Dikarya</taxon>
        <taxon>Ascomycota</taxon>
        <taxon>Pezizomycotina</taxon>
        <taxon>Sordariomycetes</taxon>
        <taxon>Hypocreomycetidae</taxon>
        <taxon>Hypocreales</taxon>
        <taxon>Ophiocordycipitaceae</taxon>
        <taxon>Purpureocillium</taxon>
    </lineage>
</organism>
<dbReference type="EMBL" id="JAWRVI010000157">
    <property type="protein sequence ID" value="KAK4073554.1"/>
    <property type="molecule type" value="Genomic_DNA"/>
</dbReference>
<dbReference type="PROSITE" id="PS50914">
    <property type="entry name" value="BON"/>
    <property type="match status" value="1"/>
</dbReference>
<name>A0ABR0BF96_PURLI</name>
<sequence length="473" mass="52643">MDCAKQDGSDTWITAKVKSNLLFDKGIPGSDIKVGTSKGRVSLASDVVVSPVQKNQAVCIAQKVKGVELADMRVAKLAWKEVLLNPRKANTASYFVREVRASDIAKSPLDDDEGSSNGIFHNIEGYCGKYMRPNPETAIGEILAWQLLCKEVGNEASQHQATWGEDGQELSYGDVHLRLDEARGCSCPRWSERGASCTTSSCLGPPTCPDSSRRHSRTISAGGRRLVLWETPRQRTGHRPLGAGAGGRHHLRNALLDRSGPEVRWKSKAIALYEAAADSFLTALVSPFHMANGQPLRESELFSITWRNNQRHRSIGLKHGRVMVHVTYHKGQQQTVSIVKTKSTKEDARCFNIAIDDRGEEKEDAEEIDDDVRAMTKQRNHRTRTVNRAYSTQQGASFGGVWDGLVRRGLRASSLWHQFWDLDTVLAPSVHDRKRSCSEAGLPPRGPELVKTITMSTFRRRRAGRRRRKPECG</sequence>
<comment type="caution">
    <text evidence="2">The sequence shown here is derived from an EMBL/GenBank/DDBJ whole genome shotgun (WGS) entry which is preliminary data.</text>
</comment>
<dbReference type="InterPro" id="IPR007055">
    <property type="entry name" value="BON_dom"/>
</dbReference>
<protein>
    <recommendedName>
        <fullName evidence="1">BON domain-containing protein</fullName>
    </recommendedName>
</protein>
<feature type="domain" description="BON" evidence="1">
    <location>
        <begin position="9"/>
        <end position="78"/>
    </location>
</feature>
<dbReference type="Proteomes" id="UP001287286">
    <property type="component" value="Unassembled WGS sequence"/>
</dbReference>
<proteinExistence type="predicted"/>
<reference evidence="2 3" key="1">
    <citation type="journal article" date="2024" name="Microbiol. Resour. Announc.">
        <title>Genome annotations for the ascomycete fungi Trichoderma harzianum, Trichoderma aggressivum, and Purpureocillium lilacinum.</title>
        <authorList>
            <person name="Beijen E.P.W."/>
            <person name="Ohm R.A."/>
        </authorList>
    </citation>
    <scope>NUCLEOTIDE SEQUENCE [LARGE SCALE GENOMIC DNA]</scope>
    <source>
        <strain evidence="2 3">CBS 150709</strain>
    </source>
</reference>